<evidence type="ECO:0000256" key="3">
    <source>
        <dbReference type="ARBA" id="ARBA00023277"/>
    </source>
</evidence>
<dbReference type="Gene3D" id="3.20.20.70">
    <property type="entry name" value="Aldolase class I"/>
    <property type="match status" value="1"/>
</dbReference>
<gene>
    <name evidence="5" type="ORF">OIDMADRAFT_162581</name>
</gene>
<organism evidence="5 6">
    <name type="scientific">Oidiodendron maius (strain Zn)</name>
    <dbReference type="NCBI Taxonomy" id="913774"/>
    <lineage>
        <taxon>Eukaryota</taxon>
        <taxon>Fungi</taxon>
        <taxon>Dikarya</taxon>
        <taxon>Ascomycota</taxon>
        <taxon>Pezizomycotina</taxon>
        <taxon>Leotiomycetes</taxon>
        <taxon>Leotiomycetes incertae sedis</taxon>
        <taxon>Myxotrichaceae</taxon>
        <taxon>Oidiodendron</taxon>
    </lineage>
</organism>
<evidence type="ECO:0000313" key="6">
    <source>
        <dbReference type="Proteomes" id="UP000054321"/>
    </source>
</evidence>
<evidence type="ECO:0000256" key="1">
    <source>
        <dbReference type="ARBA" id="ARBA00001255"/>
    </source>
</evidence>
<dbReference type="InterPro" id="IPR013785">
    <property type="entry name" value="Aldolase_TIM"/>
</dbReference>
<evidence type="ECO:0000256" key="2">
    <source>
        <dbReference type="ARBA" id="ARBA00007240"/>
    </source>
</evidence>
<dbReference type="PANTHER" id="PTHR31268">
    <property type="match status" value="1"/>
</dbReference>
<dbReference type="FunFam" id="3.20.20.70:FF:000222">
    <property type="entry name" value="Raffinose synthase Sip1 protein"/>
    <property type="match status" value="1"/>
</dbReference>
<accession>A0A0C3DK95</accession>
<keyword evidence="5" id="KW-0378">Hydrolase</keyword>
<dbReference type="Pfam" id="PF05691">
    <property type="entry name" value="Raffinose_syn"/>
    <property type="match status" value="1"/>
</dbReference>
<dbReference type="STRING" id="913774.A0A0C3DK95"/>
<dbReference type="SUPFAM" id="SSF51445">
    <property type="entry name" value="(Trans)glycosidases"/>
    <property type="match status" value="1"/>
</dbReference>
<dbReference type="AlphaFoldDB" id="A0A0C3DK95"/>
<evidence type="ECO:0000256" key="4">
    <source>
        <dbReference type="ARBA" id="ARBA00049426"/>
    </source>
</evidence>
<dbReference type="EMBL" id="KN832875">
    <property type="protein sequence ID" value="KIN02403.1"/>
    <property type="molecule type" value="Genomic_DNA"/>
</dbReference>
<dbReference type="OrthoDB" id="4664297at2759"/>
<proteinExistence type="inferred from homology"/>
<comment type="similarity">
    <text evidence="2">Belongs to the glycosyl hydrolases 36 family.</text>
</comment>
<dbReference type="InterPro" id="IPR017853">
    <property type="entry name" value="GH"/>
</dbReference>
<comment type="catalytic activity">
    <reaction evidence="4">
        <text>alpha-D-galactosyl-(1-&gt;3)-1D-myo-inositol + sucrose = raffinose + myo-inositol</text>
        <dbReference type="Rhea" id="RHEA:20161"/>
        <dbReference type="ChEBI" id="CHEBI:16634"/>
        <dbReference type="ChEBI" id="CHEBI:17268"/>
        <dbReference type="ChEBI" id="CHEBI:17505"/>
        <dbReference type="ChEBI" id="CHEBI:17992"/>
        <dbReference type="EC" id="2.4.1.82"/>
    </reaction>
</comment>
<dbReference type="Proteomes" id="UP000054321">
    <property type="component" value="Unassembled WGS sequence"/>
</dbReference>
<comment type="catalytic activity">
    <reaction evidence="1">
        <text>Hydrolysis of terminal, non-reducing alpha-D-galactose residues in alpha-D-galactosides, including galactose oligosaccharides, galactomannans and galactolipids.</text>
        <dbReference type="EC" id="3.2.1.22"/>
    </reaction>
</comment>
<dbReference type="PANTHER" id="PTHR31268:SF32">
    <property type="entry name" value="GALACTINOL--SUCROSE GALACTOSYLTRANSFERASE 2-RELATED"/>
    <property type="match status" value="1"/>
</dbReference>
<dbReference type="HOGENOM" id="CLU_006630_0_0_1"/>
<reference evidence="5 6" key="1">
    <citation type="submission" date="2014-04" db="EMBL/GenBank/DDBJ databases">
        <authorList>
            <consortium name="DOE Joint Genome Institute"/>
            <person name="Kuo A."/>
            <person name="Martino E."/>
            <person name="Perotto S."/>
            <person name="Kohler A."/>
            <person name="Nagy L.G."/>
            <person name="Floudas D."/>
            <person name="Copeland A."/>
            <person name="Barry K.W."/>
            <person name="Cichocki N."/>
            <person name="Veneault-Fourrey C."/>
            <person name="LaButti K."/>
            <person name="Lindquist E.A."/>
            <person name="Lipzen A."/>
            <person name="Lundell T."/>
            <person name="Morin E."/>
            <person name="Murat C."/>
            <person name="Sun H."/>
            <person name="Tunlid A."/>
            <person name="Henrissat B."/>
            <person name="Grigoriev I.V."/>
            <person name="Hibbett D.S."/>
            <person name="Martin F."/>
            <person name="Nordberg H.P."/>
            <person name="Cantor M.N."/>
            <person name="Hua S.X."/>
        </authorList>
    </citation>
    <scope>NUCLEOTIDE SEQUENCE [LARGE SCALE GENOMIC DNA]</scope>
    <source>
        <strain evidence="5 6">Zn</strain>
    </source>
</reference>
<dbReference type="InterPro" id="IPR008811">
    <property type="entry name" value="Glycosyl_hydrolases_36"/>
</dbReference>
<name>A0A0C3DK95_OIDMZ</name>
<keyword evidence="6" id="KW-1185">Reference proteome</keyword>
<dbReference type="GO" id="GO:0004557">
    <property type="term" value="F:alpha-galactosidase activity"/>
    <property type="evidence" value="ECO:0007669"/>
    <property type="project" value="UniProtKB-EC"/>
</dbReference>
<evidence type="ECO:0000313" key="5">
    <source>
        <dbReference type="EMBL" id="KIN02403.1"/>
    </source>
</evidence>
<protein>
    <submittedName>
        <fullName evidence="5">Glycoside hydrolase family 36 protein</fullName>
    </submittedName>
</protein>
<dbReference type="InParanoid" id="A0A0C3DK95"/>
<reference evidence="6" key="2">
    <citation type="submission" date="2015-01" db="EMBL/GenBank/DDBJ databases">
        <title>Evolutionary Origins and Diversification of the Mycorrhizal Mutualists.</title>
        <authorList>
            <consortium name="DOE Joint Genome Institute"/>
            <consortium name="Mycorrhizal Genomics Consortium"/>
            <person name="Kohler A."/>
            <person name="Kuo A."/>
            <person name="Nagy L.G."/>
            <person name="Floudas D."/>
            <person name="Copeland A."/>
            <person name="Barry K.W."/>
            <person name="Cichocki N."/>
            <person name="Veneault-Fourrey C."/>
            <person name="LaButti K."/>
            <person name="Lindquist E.A."/>
            <person name="Lipzen A."/>
            <person name="Lundell T."/>
            <person name="Morin E."/>
            <person name="Murat C."/>
            <person name="Riley R."/>
            <person name="Ohm R."/>
            <person name="Sun H."/>
            <person name="Tunlid A."/>
            <person name="Henrissat B."/>
            <person name="Grigoriev I.V."/>
            <person name="Hibbett D.S."/>
            <person name="Martin F."/>
        </authorList>
    </citation>
    <scope>NUCLEOTIDE SEQUENCE [LARGE SCALE GENOMIC DNA]</scope>
    <source>
        <strain evidence="6">Zn</strain>
    </source>
</reference>
<sequence length="907" mass="101099">MKVFVSTFPPLGRVTLVDQATSANSNPNECTSNGAFTAVLEVDESRADDLWQVSLWHSDGGEWREVRMERIPPTALSPTTLQVFKSGARMNRMYFRIALPTHLPMSFTVKFRNGEDKTWKWVKDHQGAEDGLVILKTVTSQDAISSSLRDYVEDLNPALEFKNHQSQSPGTTVWSADIPVEAAQGEKPAVKDVKFGIPWGYKKIASLFIVINCIFSQSSLCVCADFNRWFALVRIWSPWLAPRQGKTYFELDKEAVLCSFLSHTGKHLVLLAISGVDDVMTLFTSTDGAVNFHVQNDSNKEKRAKVIIGLGDDFESANAAVMYHARGIVTAADTASVAQQKSIETVDGDDKATKSWMENWYDGLTYCTWNALGQRLTEEKVLNAVETLAKNNINITNFIIDDNWQAINYDGHGQFQHGWIEFEAERKAFPNGLKHTVAKIKEKQPSIQHVAVWHAILGYWGGLARDGEIAKKYKTREVVRKDAERRNLPLGGKMAVVDKDDVGRFYDDFYQFLSSCGVDAVKTDAQFMLDTFVSAVDRRDLISAYLDAWTISTLRNFNVKAISCMSQTPQILFHSQMPQNRPPLLVRNSDDFFPEIPTSHPWHIWTNAHNALFTQHLNVIPDWDMFQTVHDYSGFHAAARCVSGGPIYVTDVPGQHDLDLIGQMTGPTPLGKTVIFRPSVIGRALDQYNGYDDDALLLVGAYHGAAEVGTGIIGIFNVSQRQLSEMIPLSKFPGVIPGQSYIIRAHKSGNVSRIMKVDDPDPLLFVSLELRGYDIFSAYPLATFQGAKHFQGLYLANLGLLGKMSGAAAVVDNKMTELDNGRLLIQTNLKALGVLGIYISDLPERSVVDTLLVTILGLVVPVHTVSISKVAACVLEIDVERAWTELNLESRWSNEVEVKIYFSPVHQ</sequence>
<dbReference type="GO" id="GO:0047274">
    <property type="term" value="F:galactinol-sucrose galactosyltransferase activity"/>
    <property type="evidence" value="ECO:0007669"/>
    <property type="project" value="UniProtKB-EC"/>
</dbReference>
<keyword evidence="3" id="KW-0119">Carbohydrate metabolism</keyword>